<dbReference type="InterPro" id="IPR049449">
    <property type="entry name" value="TesB_ACOT8-like_N"/>
</dbReference>
<dbReference type="SUPFAM" id="SSF54637">
    <property type="entry name" value="Thioesterase/thiol ester dehydrase-isomerase"/>
    <property type="match status" value="2"/>
</dbReference>
<reference evidence="3 4" key="1">
    <citation type="submission" date="2019-09" db="EMBL/GenBank/DDBJ databases">
        <title>Nocardioides panacisoli sp. nov., isolated from the soil of a ginseng field.</title>
        <authorList>
            <person name="Cho C."/>
        </authorList>
    </citation>
    <scope>NUCLEOTIDE SEQUENCE [LARGE SCALE GENOMIC DNA]</scope>
    <source>
        <strain evidence="3 4">BN130099</strain>
    </source>
</reference>
<organism evidence="3 4">
    <name type="scientific">Nocardioides humilatus</name>
    <dbReference type="NCBI Taxonomy" id="2607660"/>
    <lineage>
        <taxon>Bacteria</taxon>
        <taxon>Bacillati</taxon>
        <taxon>Actinomycetota</taxon>
        <taxon>Actinomycetes</taxon>
        <taxon>Propionibacteriales</taxon>
        <taxon>Nocardioidaceae</taxon>
        <taxon>Nocardioides</taxon>
    </lineage>
</organism>
<protein>
    <submittedName>
        <fullName evidence="3">Thioesterase family protein</fullName>
    </submittedName>
</protein>
<dbReference type="AlphaFoldDB" id="A0A5B1LGU6"/>
<evidence type="ECO:0000313" key="3">
    <source>
        <dbReference type="EMBL" id="KAA1419020.1"/>
    </source>
</evidence>
<dbReference type="Proteomes" id="UP000325003">
    <property type="component" value="Unassembled WGS sequence"/>
</dbReference>
<sequence>MSHRREIHADPDHQSITGMFGGWTAAVALSSVINASTSDARPVSMTINFVGSIAPGSDVELSPTMVGATRSMEHWSVAASCGGETRAAAMIVLANRRPTEPHVEPTMPSVPAPESLERYFAPGPQGQQSDIRPTAPVAFGSGDTKSSQWVRDSNGRRLDYPQLAYLADQWAPRSFLWGTGLRPSATLTMSVYFLATEDELDAVGDDYILNEGIGTRGEQSLSGQRAHLWSRNGVLLATTEQLCWYR</sequence>
<evidence type="ECO:0000313" key="4">
    <source>
        <dbReference type="Proteomes" id="UP000325003"/>
    </source>
</evidence>
<dbReference type="InterPro" id="IPR049450">
    <property type="entry name" value="ACOT8-like_C"/>
</dbReference>
<dbReference type="RefSeq" id="WP_149728361.1">
    <property type="nucleotide sequence ID" value="NZ_VUJV01000003.1"/>
</dbReference>
<reference evidence="3 4" key="2">
    <citation type="submission" date="2019-09" db="EMBL/GenBank/DDBJ databases">
        <authorList>
            <person name="Jin C."/>
        </authorList>
    </citation>
    <scope>NUCLEOTIDE SEQUENCE [LARGE SCALE GENOMIC DNA]</scope>
    <source>
        <strain evidence="3 4">BN130099</strain>
    </source>
</reference>
<keyword evidence="4" id="KW-1185">Reference proteome</keyword>
<gene>
    <name evidence="3" type="ORF">F0U44_11190</name>
</gene>
<dbReference type="EMBL" id="VUJV01000003">
    <property type="protein sequence ID" value="KAA1419020.1"/>
    <property type="molecule type" value="Genomic_DNA"/>
</dbReference>
<dbReference type="Pfam" id="PF20789">
    <property type="entry name" value="4HBT_3C"/>
    <property type="match status" value="1"/>
</dbReference>
<evidence type="ECO:0000259" key="1">
    <source>
        <dbReference type="Pfam" id="PF13622"/>
    </source>
</evidence>
<proteinExistence type="predicted"/>
<evidence type="ECO:0000259" key="2">
    <source>
        <dbReference type="Pfam" id="PF20789"/>
    </source>
</evidence>
<dbReference type="Gene3D" id="2.40.160.210">
    <property type="entry name" value="Acyl-CoA thioesterase, double hotdog domain"/>
    <property type="match status" value="1"/>
</dbReference>
<name>A0A5B1LGU6_9ACTN</name>
<dbReference type="InterPro" id="IPR042171">
    <property type="entry name" value="Acyl-CoA_hotdog"/>
</dbReference>
<feature type="domain" description="Acyl-CoA thioesterase-like N-terminal HotDog" evidence="1">
    <location>
        <begin position="11"/>
        <end position="92"/>
    </location>
</feature>
<comment type="caution">
    <text evidence="3">The sequence shown here is derived from an EMBL/GenBank/DDBJ whole genome shotgun (WGS) entry which is preliminary data.</text>
</comment>
<dbReference type="InterPro" id="IPR029069">
    <property type="entry name" value="HotDog_dom_sf"/>
</dbReference>
<feature type="domain" description="Acyl-CoA thioesterase-like C-terminal" evidence="2">
    <location>
        <begin position="118"/>
        <end position="244"/>
    </location>
</feature>
<accession>A0A5B1LGU6</accession>
<dbReference type="Pfam" id="PF13622">
    <property type="entry name" value="4HBT_3"/>
    <property type="match status" value="1"/>
</dbReference>
<dbReference type="CDD" id="cd00556">
    <property type="entry name" value="Thioesterase_II"/>
    <property type="match status" value="1"/>
</dbReference>